<gene>
    <name evidence="2" type="ORF">QTG54_002079</name>
</gene>
<comment type="caution">
    <text evidence="2">The sequence shown here is derived from an EMBL/GenBank/DDBJ whole genome shotgun (WGS) entry which is preliminary data.</text>
</comment>
<sequence>MYSSTMVYAIPMTLIRQSIIVLCWNKERKDEENHNEYKKKAHDDDVHIECIEQMEEDGGSKRKTPYPIFSLMSLPIHHHHHHVLSGSGDRYITIWEHDKRKHPNNGVSSWRIKAKLGPHTGWVKDLASSLPNPDRNDQDNEEKFIFSIGCNCIEVWRTINGESYDHIHKLMIESSVEMGSTLSSDILCLATSPSYNCNTRQMSEQEKQQDHHSYYLLAGGVDGRIHQWTICNNSFPDAKVVYVPGHDGRVNALLTCDDLRAAVSIGNDGLVKCWKLDCNESFSSVCSINVNDECHSVQDTNTQEAKTQEVSTIKLTCSCILFEQKDLAIIGIGTACGKVLLAEISRDEKSDDVMSIGLLDERTTVESSSDLIGGCNIHSIASQNNHIIIGHSKGISIWEPDLQTKHR</sequence>
<keyword evidence="3" id="KW-1185">Reference proteome</keyword>
<evidence type="ECO:0000256" key="1">
    <source>
        <dbReference type="PROSITE-ProRule" id="PRU00221"/>
    </source>
</evidence>
<dbReference type="InterPro" id="IPR015943">
    <property type="entry name" value="WD40/YVTN_repeat-like_dom_sf"/>
</dbReference>
<dbReference type="AlphaFoldDB" id="A0AAD8YKF7"/>
<protein>
    <submittedName>
        <fullName evidence="2">Uncharacterized protein</fullName>
    </submittedName>
</protein>
<dbReference type="SMART" id="SM00320">
    <property type="entry name" value="WD40"/>
    <property type="match status" value="4"/>
</dbReference>
<proteinExistence type="predicted"/>
<dbReference type="InterPro" id="IPR001680">
    <property type="entry name" value="WD40_rpt"/>
</dbReference>
<keyword evidence="1" id="KW-0853">WD repeat</keyword>
<reference evidence="2" key="1">
    <citation type="submission" date="2023-06" db="EMBL/GenBank/DDBJ databases">
        <title>Survivors Of The Sea: Transcriptome response of Skeletonema marinoi to long-term dormancy.</title>
        <authorList>
            <person name="Pinder M.I.M."/>
            <person name="Kourtchenko O."/>
            <person name="Robertson E.K."/>
            <person name="Larsson T."/>
            <person name="Maumus F."/>
            <person name="Osuna-Cruz C.M."/>
            <person name="Vancaester E."/>
            <person name="Stenow R."/>
            <person name="Vandepoele K."/>
            <person name="Ploug H."/>
            <person name="Bruchert V."/>
            <person name="Godhe A."/>
            <person name="Topel M."/>
        </authorList>
    </citation>
    <scope>NUCLEOTIDE SEQUENCE</scope>
    <source>
        <strain evidence="2">R05AC</strain>
    </source>
</reference>
<feature type="repeat" description="WD" evidence="1">
    <location>
        <begin position="243"/>
        <end position="284"/>
    </location>
</feature>
<dbReference type="PROSITE" id="PS50082">
    <property type="entry name" value="WD_REPEATS_2"/>
    <property type="match status" value="1"/>
</dbReference>
<dbReference type="InterPro" id="IPR036322">
    <property type="entry name" value="WD40_repeat_dom_sf"/>
</dbReference>
<evidence type="ECO:0000313" key="2">
    <source>
        <dbReference type="EMBL" id="KAK1746735.1"/>
    </source>
</evidence>
<dbReference type="SUPFAM" id="SSF50978">
    <property type="entry name" value="WD40 repeat-like"/>
    <property type="match status" value="1"/>
</dbReference>
<dbReference type="EMBL" id="JATAAI010000003">
    <property type="protein sequence ID" value="KAK1746735.1"/>
    <property type="molecule type" value="Genomic_DNA"/>
</dbReference>
<name>A0AAD8YKF7_9STRA</name>
<dbReference type="Gene3D" id="2.130.10.10">
    <property type="entry name" value="YVTN repeat-like/Quinoprotein amine dehydrogenase"/>
    <property type="match status" value="1"/>
</dbReference>
<dbReference type="Proteomes" id="UP001224775">
    <property type="component" value="Unassembled WGS sequence"/>
</dbReference>
<evidence type="ECO:0000313" key="3">
    <source>
        <dbReference type="Proteomes" id="UP001224775"/>
    </source>
</evidence>
<organism evidence="2 3">
    <name type="scientific">Skeletonema marinoi</name>
    <dbReference type="NCBI Taxonomy" id="267567"/>
    <lineage>
        <taxon>Eukaryota</taxon>
        <taxon>Sar</taxon>
        <taxon>Stramenopiles</taxon>
        <taxon>Ochrophyta</taxon>
        <taxon>Bacillariophyta</taxon>
        <taxon>Coscinodiscophyceae</taxon>
        <taxon>Thalassiosirophycidae</taxon>
        <taxon>Thalassiosirales</taxon>
        <taxon>Skeletonemataceae</taxon>
        <taxon>Skeletonema</taxon>
        <taxon>Skeletonema marinoi-dohrnii complex</taxon>
    </lineage>
</organism>
<accession>A0AAD8YKF7</accession>